<dbReference type="GeneID" id="31773864"/>
<dbReference type="RefSeq" id="WP_015908827.1">
    <property type="nucleotide sequence ID" value="NZ_FUZJ01000001.1"/>
</dbReference>
<reference evidence="1 2" key="1">
    <citation type="submission" date="2017-05" db="EMBL/GenBank/DDBJ databases">
        <authorList>
            <person name="Varghese N."/>
            <person name="Submissions S."/>
        </authorList>
    </citation>
    <scope>NUCLEOTIDE SEQUENCE [LARGE SCALE GENOMIC DNA]</scope>
    <source>
        <strain evidence="1 2">MACB1020</strain>
    </source>
</reference>
<comment type="caution">
    <text evidence="1">The sequence shown here is derived from an EMBL/GenBank/DDBJ whole genome shotgun (WGS) entry which is preliminary data.</text>
</comment>
<organism evidence="1 2">
    <name type="scientific">Caldicellulosiruptor bescii</name>
    <name type="common">Anaerocellum thermophilum</name>
    <dbReference type="NCBI Taxonomy" id="31899"/>
    <lineage>
        <taxon>Bacteria</taxon>
        <taxon>Bacillati</taxon>
        <taxon>Bacillota</taxon>
        <taxon>Bacillota incertae sedis</taxon>
        <taxon>Caldicellulosiruptorales</taxon>
        <taxon>Caldicellulosiruptoraceae</taxon>
        <taxon>Caldicellulosiruptor</taxon>
    </lineage>
</organism>
<dbReference type="EMBL" id="FXXC01000001">
    <property type="protein sequence ID" value="SMR91565.1"/>
    <property type="molecule type" value="Genomic_DNA"/>
</dbReference>
<dbReference type="Proteomes" id="UP000196803">
    <property type="component" value="Unassembled WGS sequence"/>
</dbReference>
<proteinExistence type="predicted"/>
<name>A0ABY1S6H9_CALBS</name>
<keyword evidence="2" id="KW-1185">Reference proteome</keyword>
<sequence>MYYPDEVTIDGIECYLKWSKHSKEREIERLFIVEDVIRTLELATELLDFPSATYCWVRNHTRQKSVLVRVLAEKLYVCIEIITLLDDIAEPHEGTMVIDVWEEEYAA</sequence>
<evidence type="ECO:0000313" key="1">
    <source>
        <dbReference type="EMBL" id="SMR91565.1"/>
    </source>
</evidence>
<gene>
    <name evidence="1" type="ORF">SAMN05216240_0533</name>
</gene>
<protein>
    <submittedName>
        <fullName evidence="1">Uncharacterized protein</fullName>
    </submittedName>
</protein>
<evidence type="ECO:0000313" key="2">
    <source>
        <dbReference type="Proteomes" id="UP000196803"/>
    </source>
</evidence>
<accession>A0ABY1S6H9</accession>